<name>A0ABS2NWU5_9BACI</name>
<dbReference type="PANTHER" id="PTHR48100">
    <property type="entry name" value="BROAD-SPECIFICITY PHOSPHATASE YOR283W-RELATED"/>
    <property type="match status" value="1"/>
</dbReference>
<keyword evidence="2" id="KW-1185">Reference proteome</keyword>
<dbReference type="Gene3D" id="3.40.50.1240">
    <property type="entry name" value="Phosphoglycerate mutase-like"/>
    <property type="match status" value="1"/>
</dbReference>
<protein>
    <submittedName>
        <fullName evidence="1">Phosphoglycerate mutase</fullName>
        <ecNumber evidence="1">5.4.2.12</ecNumber>
    </submittedName>
</protein>
<dbReference type="Proteomes" id="UP000737402">
    <property type="component" value="Unassembled WGS sequence"/>
</dbReference>
<dbReference type="GO" id="GO:0004619">
    <property type="term" value="F:phosphoglycerate mutase activity"/>
    <property type="evidence" value="ECO:0007669"/>
    <property type="project" value="UniProtKB-EC"/>
</dbReference>
<dbReference type="SMART" id="SM00855">
    <property type="entry name" value="PGAM"/>
    <property type="match status" value="1"/>
</dbReference>
<dbReference type="CDD" id="cd07067">
    <property type="entry name" value="HP_PGM_like"/>
    <property type="match status" value="1"/>
</dbReference>
<sequence>MTKFGFIRHGSTAWNKERRAQGSSDIPLDQDGIDDAKKLAARLSSENWDYIYSSNLLRAKQTAEIVAEKLNVPALILDTRLREVSGGLIEGTTEAERLEKWGADWHSMDLGIEKVDSVLERGLECLKDIQLKHPDSNVLIVSHGSFIRHLLKELTPEVDLTSHLENTSITTLSISNDIWNCEAYNCVKHLDQTVING</sequence>
<proteinExistence type="predicted"/>
<keyword evidence="1" id="KW-0413">Isomerase</keyword>
<dbReference type="PANTHER" id="PTHR48100:SF1">
    <property type="entry name" value="HISTIDINE PHOSPHATASE FAMILY PROTEIN-RELATED"/>
    <property type="match status" value="1"/>
</dbReference>
<evidence type="ECO:0000313" key="2">
    <source>
        <dbReference type="Proteomes" id="UP000737402"/>
    </source>
</evidence>
<gene>
    <name evidence="1" type="ORF">JOC95_000990</name>
</gene>
<evidence type="ECO:0000313" key="1">
    <source>
        <dbReference type="EMBL" id="MBM7619141.1"/>
    </source>
</evidence>
<dbReference type="Pfam" id="PF00300">
    <property type="entry name" value="His_Phos_1"/>
    <property type="match status" value="1"/>
</dbReference>
<comment type="caution">
    <text evidence="1">The sequence shown here is derived from an EMBL/GenBank/DDBJ whole genome shotgun (WGS) entry which is preliminary data.</text>
</comment>
<reference evidence="1 2" key="1">
    <citation type="submission" date="2021-01" db="EMBL/GenBank/DDBJ databases">
        <title>Genomic Encyclopedia of Type Strains, Phase IV (KMG-IV): sequencing the most valuable type-strain genomes for metagenomic binning, comparative biology and taxonomic classification.</title>
        <authorList>
            <person name="Goeker M."/>
        </authorList>
    </citation>
    <scope>NUCLEOTIDE SEQUENCE [LARGE SCALE GENOMIC DNA]</scope>
    <source>
        <strain evidence="1 2">DSM 25879</strain>
    </source>
</reference>
<accession>A0ABS2NWU5</accession>
<dbReference type="InterPro" id="IPR013078">
    <property type="entry name" value="His_Pase_superF_clade-1"/>
</dbReference>
<dbReference type="SUPFAM" id="SSF53254">
    <property type="entry name" value="Phosphoglycerate mutase-like"/>
    <property type="match status" value="1"/>
</dbReference>
<dbReference type="EC" id="5.4.2.12" evidence="1"/>
<dbReference type="InterPro" id="IPR050275">
    <property type="entry name" value="PGM_Phosphatase"/>
</dbReference>
<dbReference type="InterPro" id="IPR029033">
    <property type="entry name" value="His_PPase_superfam"/>
</dbReference>
<dbReference type="RefSeq" id="WP_204413973.1">
    <property type="nucleotide sequence ID" value="NZ_JAFBED010000002.1"/>
</dbReference>
<dbReference type="EMBL" id="JAFBED010000002">
    <property type="protein sequence ID" value="MBM7619141.1"/>
    <property type="molecule type" value="Genomic_DNA"/>
</dbReference>
<organism evidence="1 2">
    <name type="scientific">Sutcliffiella tianshenii</name>
    <dbReference type="NCBI Taxonomy" id="1463404"/>
    <lineage>
        <taxon>Bacteria</taxon>
        <taxon>Bacillati</taxon>
        <taxon>Bacillota</taxon>
        <taxon>Bacilli</taxon>
        <taxon>Bacillales</taxon>
        <taxon>Bacillaceae</taxon>
        <taxon>Sutcliffiella</taxon>
    </lineage>
</organism>